<keyword evidence="7" id="KW-1185">Reference proteome</keyword>
<accession>A0A370HH09</accession>
<evidence type="ECO:0000313" key="6">
    <source>
        <dbReference type="EMBL" id="RDI56056.1"/>
    </source>
</evidence>
<dbReference type="InterPro" id="IPR009057">
    <property type="entry name" value="Homeodomain-like_sf"/>
</dbReference>
<dbReference type="RefSeq" id="WP_068016444.1">
    <property type="nucleotide sequence ID" value="NZ_QQAZ01000001.1"/>
</dbReference>
<protein>
    <submittedName>
        <fullName evidence="6">TetR family transcriptional regulator</fullName>
    </submittedName>
</protein>
<dbReference type="PANTHER" id="PTHR30055:SF234">
    <property type="entry name" value="HTH-TYPE TRANSCRIPTIONAL REGULATOR BETI"/>
    <property type="match status" value="1"/>
</dbReference>
<evidence type="ECO:0000256" key="4">
    <source>
        <dbReference type="PROSITE-ProRule" id="PRU00335"/>
    </source>
</evidence>
<sequence length="224" mass="24598">MDRTGSDAAAKIIDTVLALLESDGYDAVQLREVARRARVSLTTVYKLYPTRDALILSAIEHWMATNTYTEMPAPPDDETLRDGLMRMLRYIFEPWERHPRMLEAYFLVRTGPAAQRLDAQGFDAVLPSASSLFANLDPEYIADLGLILTNMVHALIGRFATGAIEVTEILPALDRIIYRLTTNNEPLAAAAHAQKSPPGAAQTLVLRPSFISPYDPGPGTTGDA</sequence>
<feature type="DNA-binding region" description="H-T-H motif" evidence="4">
    <location>
        <begin position="29"/>
        <end position="48"/>
    </location>
</feature>
<dbReference type="Proteomes" id="UP000255355">
    <property type="component" value="Unassembled WGS sequence"/>
</dbReference>
<dbReference type="STRING" id="1210089.GCA_001613165_01821"/>
<dbReference type="PROSITE" id="PS50977">
    <property type="entry name" value="HTH_TETR_2"/>
    <property type="match status" value="1"/>
</dbReference>
<dbReference type="GO" id="GO:0003700">
    <property type="term" value="F:DNA-binding transcription factor activity"/>
    <property type="evidence" value="ECO:0007669"/>
    <property type="project" value="TreeGrafter"/>
</dbReference>
<keyword evidence="1" id="KW-0805">Transcription regulation</keyword>
<evidence type="ECO:0000256" key="1">
    <source>
        <dbReference type="ARBA" id="ARBA00023015"/>
    </source>
</evidence>
<evidence type="ECO:0000259" key="5">
    <source>
        <dbReference type="PROSITE" id="PS50977"/>
    </source>
</evidence>
<evidence type="ECO:0000256" key="3">
    <source>
        <dbReference type="ARBA" id="ARBA00023163"/>
    </source>
</evidence>
<dbReference type="PANTHER" id="PTHR30055">
    <property type="entry name" value="HTH-TYPE TRANSCRIPTIONAL REGULATOR RUTR"/>
    <property type="match status" value="1"/>
</dbReference>
<dbReference type="InterPro" id="IPR041642">
    <property type="entry name" value="KstR_C"/>
</dbReference>
<dbReference type="Pfam" id="PF00440">
    <property type="entry name" value="TetR_N"/>
    <property type="match status" value="1"/>
</dbReference>
<evidence type="ECO:0000313" key="7">
    <source>
        <dbReference type="Proteomes" id="UP000255355"/>
    </source>
</evidence>
<reference evidence="6 7" key="1">
    <citation type="submission" date="2018-07" db="EMBL/GenBank/DDBJ databases">
        <title>Genomic Encyclopedia of Type Strains, Phase IV (KMG-IV): sequencing the most valuable type-strain genomes for metagenomic binning, comparative biology and taxonomic classification.</title>
        <authorList>
            <person name="Goeker M."/>
        </authorList>
    </citation>
    <scope>NUCLEOTIDE SEQUENCE [LARGE SCALE GENOMIC DNA]</scope>
    <source>
        <strain evidence="6 7">DSM 44952</strain>
    </source>
</reference>
<dbReference type="GO" id="GO:0000976">
    <property type="term" value="F:transcription cis-regulatory region binding"/>
    <property type="evidence" value="ECO:0007669"/>
    <property type="project" value="TreeGrafter"/>
</dbReference>
<dbReference type="Pfam" id="PF17925">
    <property type="entry name" value="TetR_C_20"/>
    <property type="match status" value="1"/>
</dbReference>
<keyword evidence="2 4" id="KW-0238">DNA-binding</keyword>
<feature type="domain" description="HTH tetR-type" evidence="5">
    <location>
        <begin position="6"/>
        <end position="66"/>
    </location>
</feature>
<dbReference type="SUPFAM" id="SSF46689">
    <property type="entry name" value="Homeodomain-like"/>
    <property type="match status" value="1"/>
</dbReference>
<proteinExistence type="predicted"/>
<dbReference type="Gene3D" id="1.10.357.10">
    <property type="entry name" value="Tetracycline Repressor, domain 2"/>
    <property type="match status" value="1"/>
</dbReference>
<organism evidence="6 7">
    <name type="scientific">Nocardia mexicana</name>
    <dbReference type="NCBI Taxonomy" id="279262"/>
    <lineage>
        <taxon>Bacteria</taxon>
        <taxon>Bacillati</taxon>
        <taxon>Actinomycetota</taxon>
        <taxon>Actinomycetes</taxon>
        <taxon>Mycobacteriales</taxon>
        <taxon>Nocardiaceae</taxon>
        <taxon>Nocardia</taxon>
    </lineage>
</organism>
<keyword evidence="3" id="KW-0804">Transcription</keyword>
<gene>
    <name evidence="6" type="ORF">DFR68_101893</name>
</gene>
<comment type="caution">
    <text evidence="6">The sequence shown here is derived from an EMBL/GenBank/DDBJ whole genome shotgun (WGS) entry which is preliminary data.</text>
</comment>
<evidence type="ECO:0000256" key="2">
    <source>
        <dbReference type="ARBA" id="ARBA00023125"/>
    </source>
</evidence>
<dbReference type="InterPro" id="IPR001647">
    <property type="entry name" value="HTH_TetR"/>
</dbReference>
<dbReference type="AlphaFoldDB" id="A0A370HH09"/>
<dbReference type="EMBL" id="QQAZ01000001">
    <property type="protein sequence ID" value="RDI56056.1"/>
    <property type="molecule type" value="Genomic_DNA"/>
</dbReference>
<name>A0A370HH09_9NOCA</name>
<dbReference type="InterPro" id="IPR050109">
    <property type="entry name" value="HTH-type_TetR-like_transc_reg"/>
</dbReference>